<dbReference type="AlphaFoldDB" id="A0A2C6A8Q1"/>
<proteinExistence type="predicted"/>
<dbReference type="RefSeq" id="WP_005896792.1">
    <property type="nucleotide sequence ID" value="NZ_CP056007.1"/>
</dbReference>
<dbReference type="GeneID" id="45634976"/>
<dbReference type="InterPro" id="IPR046720">
    <property type="entry name" value="DUF6612"/>
</dbReference>
<evidence type="ECO:0000313" key="1">
    <source>
        <dbReference type="EMBL" id="PHI08130.1"/>
    </source>
</evidence>
<dbReference type="EMBL" id="NIRM01000002">
    <property type="protein sequence ID" value="PHI08130.1"/>
    <property type="molecule type" value="Genomic_DNA"/>
</dbReference>
<dbReference type="Proteomes" id="UP000221504">
    <property type="component" value="Unassembled WGS sequence"/>
</dbReference>
<accession>A0A2C6A8Q1</accession>
<comment type="caution">
    <text evidence="1">The sequence shown here is derived from an EMBL/GenBank/DDBJ whole genome shotgun (WGS) entry which is preliminary data.</text>
</comment>
<organism evidence="1 2">
    <name type="scientific">Fusobacterium nucleatum subsp. polymorphum</name>
    <name type="common">Fusobacterium polymorphum</name>
    <dbReference type="NCBI Taxonomy" id="76857"/>
    <lineage>
        <taxon>Bacteria</taxon>
        <taxon>Fusobacteriati</taxon>
        <taxon>Fusobacteriota</taxon>
        <taxon>Fusobacteriia</taxon>
        <taxon>Fusobacteriales</taxon>
        <taxon>Fusobacteriaceae</taxon>
        <taxon>Fusobacterium</taxon>
    </lineage>
</organism>
<name>A0A2C6A8Q1_FUSNP</name>
<gene>
    <name evidence="1" type="ORF">CBG52_08060</name>
</gene>
<protein>
    <submittedName>
        <fullName evidence="1">Uncharacterized protein</fullName>
    </submittedName>
</protein>
<dbReference type="Pfam" id="PF20316">
    <property type="entry name" value="DUF6612"/>
    <property type="match status" value="1"/>
</dbReference>
<reference evidence="1 2" key="1">
    <citation type="submission" date="2017-06" db="EMBL/GenBank/DDBJ databases">
        <title>Draft genome sequence of Fusobacterium nucleatum subsp. polymorphum KCOM 1267 (=ChDC F290).</title>
        <authorList>
            <person name="Kook J.-K."/>
            <person name="Park S.-N."/>
            <person name="Lim Y.K."/>
            <person name="Roh H."/>
        </authorList>
    </citation>
    <scope>NUCLEOTIDE SEQUENCE [LARGE SCALE GENOMIC DNA]</scope>
    <source>
        <strain evidence="2">KCOM 1267(ChDC F290)</strain>
    </source>
</reference>
<sequence length="251" mass="29276">MKRNLKKLLFVFFTIISIMSYSKDFIPSKKEIIEKFTENSKNIKSMDIIAEDAIVNKNNNDTLIIYKEASLILKPFSMKLSVKMPSFDIYVYAKDEYIYTAESPNLNWEKRINQKMVKEFLASVYNQNEVYDILKNNIDKIELEEIKGNYIITILDPYIIKDLIEKHLLIGTIDDTPKKILIDDEIFLKYIVDKKTLLPIAFIFSANISYEYGVENLTVGAKYFNINNVKRITLPNEVKNAKLAKKRKGTQ</sequence>
<dbReference type="KEGG" id="fpol:ERS445057_01197"/>
<evidence type="ECO:0000313" key="2">
    <source>
        <dbReference type="Proteomes" id="UP000221504"/>
    </source>
</evidence>